<name>A0A9P8T226_9ASCO</name>
<dbReference type="GO" id="GO:0003724">
    <property type="term" value="F:RNA helicase activity"/>
    <property type="evidence" value="ECO:0007669"/>
    <property type="project" value="UniProtKB-EC"/>
</dbReference>
<accession>A0A9P8T226</accession>
<evidence type="ECO:0000256" key="2">
    <source>
        <dbReference type="ARBA" id="ARBA00012552"/>
    </source>
</evidence>
<dbReference type="Gene3D" id="1.20.272.40">
    <property type="match status" value="1"/>
</dbReference>
<comment type="catalytic activity">
    <reaction evidence="9">
        <text>ATP + H2O = ADP + phosphate + H(+)</text>
        <dbReference type="Rhea" id="RHEA:13065"/>
        <dbReference type="ChEBI" id="CHEBI:15377"/>
        <dbReference type="ChEBI" id="CHEBI:15378"/>
        <dbReference type="ChEBI" id="CHEBI:30616"/>
        <dbReference type="ChEBI" id="CHEBI:43474"/>
        <dbReference type="ChEBI" id="CHEBI:456216"/>
        <dbReference type="EC" id="3.6.4.13"/>
    </reaction>
</comment>
<dbReference type="Proteomes" id="UP000788993">
    <property type="component" value="Unassembled WGS sequence"/>
</dbReference>
<feature type="domain" description="Helicase ATP-binding" evidence="11">
    <location>
        <begin position="175"/>
        <end position="314"/>
    </location>
</feature>
<dbReference type="InterPro" id="IPR055206">
    <property type="entry name" value="DEXQc_SUV3"/>
</dbReference>
<protein>
    <recommendedName>
        <fullName evidence="10">ATP-dependent RNA helicase SUV3, mitochondrial</fullName>
        <ecNumber evidence="2">3.6.4.13</ecNumber>
    </recommendedName>
</protein>
<comment type="subcellular location">
    <subcellularLocation>
        <location evidence="1">Mitochondrion</location>
    </subcellularLocation>
</comment>
<dbReference type="Pfam" id="PF12513">
    <property type="entry name" value="SUV3_C"/>
    <property type="match status" value="1"/>
</dbReference>
<evidence type="ECO:0000313" key="13">
    <source>
        <dbReference type="EMBL" id="KAH3662734.1"/>
    </source>
</evidence>
<evidence type="ECO:0000256" key="1">
    <source>
        <dbReference type="ARBA" id="ARBA00004173"/>
    </source>
</evidence>
<dbReference type="GO" id="GO:0000965">
    <property type="term" value="P:mitochondrial RNA 3'-end processing"/>
    <property type="evidence" value="ECO:0007669"/>
    <property type="project" value="TreeGrafter"/>
</dbReference>
<dbReference type="PROSITE" id="PS51194">
    <property type="entry name" value="HELICASE_CTER"/>
    <property type="match status" value="1"/>
</dbReference>
<dbReference type="FunFam" id="3.40.50.300:FF:000269">
    <property type="entry name" value="ATP-dependent RNA helicase SUPV3L1, mitochondrial"/>
    <property type="match status" value="1"/>
</dbReference>
<evidence type="ECO:0000256" key="4">
    <source>
        <dbReference type="ARBA" id="ARBA00022801"/>
    </source>
</evidence>
<dbReference type="CDD" id="cd17913">
    <property type="entry name" value="DEXQc_Suv3"/>
    <property type="match status" value="1"/>
</dbReference>
<dbReference type="InterPro" id="IPR050699">
    <property type="entry name" value="RNA-DNA_Helicase"/>
</dbReference>
<evidence type="ECO:0000259" key="12">
    <source>
        <dbReference type="PROSITE" id="PS51194"/>
    </source>
</evidence>
<reference evidence="13" key="2">
    <citation type="submission" date="2021-01" db="EMBL/GenBank/DDBJ databases">
        <authorList>
            <person name="Schikora-Tamarit M.A."/>
        </authorList>
    </citation>
    <scope>NUCLEOTIDE SEQUENCE</scope>
    <source>
        <strain evidence="13">NCAIM Y.01608</strain>
    </source>
</reference>
<evidence type="ECO:0000313" key="14">
    <source>
        <dbReference type="Proteomes" id="UP000788993"/>
    </source>
</evidence>
<keyword evidence="5" id="KW-0347">Helicase</keyword>
<dbReference type="SMART" id="SM00490">
    <property type="entry name" value="HELICc"/>
    <property type="match status" value="1"/>
</dbReference>
<evidence type="ECO:0000256" key="5">
    <source>
        <dbReference type="ARBA" id="ARBA00022806"/>
    </source>
</evidence>
<dbReference type="InterPro" id="IPR022192">
    <property type="entry name" value="SUV3_C"/>
</dbReference>
<dbReference type="InterPro" id="IPR014001">
    <property type="entry name" value="Helicase_ATP-bd"/>
</dbReference>
<organism evidence="13 14">
    <name type="scientific">Ogataea polymorpha</name>
    <dbReference type="NCBI Taxonomy" id="460523"/>
    <lineage>
        <taxon>Eukaryota</taxon>
        <taxon>Fungi</taxon>
        <taxon>Dikarya</taxon>
        <taxon>Ascomycota</taxon>
        <taxon>Saccharomycotina</taxon>
        <taxon>Pichiomycetes</taxon>
        <taxon>Pichiales</taxon>
        <taxon>Pichiaceae</taxon>
        <taxon>Ogataea</taxon>
    </lineage>
</organism>
<reference evidence="13" key="1">
    <citation type="journal article" date="2021" name="Open Biol.">
        <title>Shared evolutionary footprints suggest mitochondrial oxidative damage underlies multiple complex I losses in fungi.</title>
        <authorList>
            <person name="Schikora-Tamarit M.A."/>
            <person name="Marcet-Houben M."/>
            <person name="Nosek J."/>
            <person name="Gabaldon T."/>
        </authorList>
    </citation>
    <scope>NUCLEOTIDE SEQUENCE</scope>
    <source>
        <strain evidence="13">NCAIM Y.01608</strain>
    </source>
</reference>
<dbReference type="Gene3D" id="1.20.58.1080">
    <property type="match status" value="1"/>
</dbReference>
<sequence>MLRLFVRHLSTRTSRTKQVVRDVIGNLKRDWEAGKPLQYPPLKAMPSDFLKKDSLFSTILSQTRFELLRKSEPVTNERLLFSRQYTYENANKLVNHLVENEDKLEKYPITVIQGKDGRSTLHCTIQRIVEQMAYHRLKPLYAQQVYEDSSNSQNYNKNMTLNSLNLDNPYAWYPEARKLKRKIIMHVGPTNSGKTYNALKRLETSSKGYYAGPLRLLAREVFEKFQSKGIRCNLMTGEEVLLDADKYGNKAGLTSGTIEMIPMSEPFDVVVVDEIQMIGDPFRGSAWTNVILGAQAKEIHLCGEVSAVPLVEQLVAMTGDDIEINNYNRLGKLVVDSEPISLEEVQRGDCIVAFSKKQILTIKAQIERDTNLKCAVIYGALPPETRSQEARMFNDGEYDVVVASDAIGMGLNLKINRVVFTTLEKYDGRRMTALSSSSIKQIGGRAGRFGIGEGVGHITALTKSDLNKIRVVMQAPIEYLDKAVLWPSDPQWMHYYSMFPKNTKLITMFRKFEADLDKGMRINPKESIFRIQHMDDQMSMAKFINERHLEDDFAISDQLRFISCPSVLKLKDSPMHAILTDVFQNYMITVAQRLKRSVFDYKSMPLYLTTTSHLSLDPAKPKLHKNFTKSFGVEAVPEGMKRKFENAARRTKENPFIGKRTYIGDFNPIEDRLMRLEQFHRLLTAYLWLTYRFPQNFVHLELATKLVVLVETKISEMLMNVSYAKQMQERWRAR</sequence>
<dbReference type="Gene3D" id="3.40.50.300">
    <property type="entry name" value="P-loop containing nucleotide triphosphate hydrolases"/>
    <property type="match status" value="2"/>
</dbReference>
<dbReference type="PANTHER" id="PTHR12131">
    <property type="entry name" value="ATP-DEPENDENT RNA AND DNA HELICASE"/>
    <property type="match status" value="1"/>
</dbReference>
<evidence type="ECO:0000256" key="9">
    <source>
        <dbReference type="ARBA" id="ARBA00047984"/>
    </source>
</evidence>
<dbReference type="AlphaFoldDB" id="A0A9P8T226"/>
<evidence type="ECO:0000256" key="6">
    <source>
        <dbReference type="ARBA" id="ARBA00022840"/>
    </source>
</evidence>
<evidence type="ECO:0000256" key="7">
    <source>
        <dbReference type="ARBA" id="ARBA00022946"/>
    </source>
</evidence>
<feature type="domain" description="Helicase C-terminal" evidence="12">
    <location>
        <begin position="334"/>
        <end position="497"/>
    </location>
</feature>
<keyword evidence="14" id="KW-1185">Reference proteome</keyword>
<keyword evidence="7" id="KW-0809">Transit peptide</keyword>
<comment type="caution">
    <text evidence="13">The sequence shown here is derived from an EMBL/GenBank/DDBJ whole genome shotgun (WGS) entry which is preliminary data.</text>
</comment>
<dbReference type="Pfam" id="PF00271">
    <property type="entry name" value="Helicase_C"/>
    <property type="match status" value="1"/>
</dbReference>
<dbReference type="GO" id="GO:0045025">
    <property type="term" value="C:mitochondrial degradosome"/>
    <property type="evidence" value="ECO:0007669"/>
    <property type="project" value="TreeGrafter"/>
</dbReference>
<keyword evidence="6" id="KW-0067">ATP-binding</keyword>
<dbReference type="InterPro" id="IPR044774">
    <property type="entry name" value="Suv3_DEXQc"/>
</dbReference>
<dbReference type="InterPro" id="IPR001650">
    <property type="entry name" value="Helicase_C-like"/>
</dbReference>
<dbReference type="PROSITE" id="PS51192">
    <property type="entry name" value="HELICASE_ATP_BIND_1"/>
    <property type="match status" value="1"/>
</dbReference>
<dbReference type="PANTHER" id="PTHR12131:SF1">
    <property type="entry name" value="ATP-DEPENDENT RNA HELICASE SUPV3L1, MITOCHONDRIAL-RELATED"/>
    <property type="match status" value="1"/>
</dbReference>
<dbReference type="EC" id="3.6.4.13" evidence="2"/>
<dbReference type="GO" id="GO:0005524">
    <property type="term" value="F:ATP binding"/>
    <property type="evidence" value="ECO:0007669"/>
    <property type="project" value="UniProtKB-KW"/>
</dbReference>
<keyword evidence="8" id="KW-0496">Mitochondrion</keyword>
<dbReference type="SUPFAM" id="SSF52540">
    <property type="entry name" value="P-loop containing nucleoside triphosphate hydrolases"/>
    <property type="match status" value="1"/>
</dbReference>
<dbReference type="EMBL" id="JAEUBD010001266">
    <property type="protein sequence ID" value="KAH3662734.1"/>
    <property type="molecule type" value="Genomic_DNA"/>
</dbReference>
<evidence type="ECO:0000256" key="3">
    <source>
        <dbReference type="ARBA" id="ARBA00022741"/>
    </source>
</evidence>
<dbReference type="FunFam" id="3.40.50.300:FF:001549">
    <property type="entry name" value="SUV3p ATP-dependent RNA helicase"/>
    <property type="match status" value="1"/>
</dbReference>
<keyword evidence="4" id="KW-0378">Hydrolase</keyword>
<evidence type="ECO:0000259" key="11">
    <source>
        <dbReference type="PROSITE" id="PS51192"/>
    </source>
</evidence>
<proteinExistence type="predicted"/>
<dbReference type="InterPro" id="IPR027417">
    <property type="entry name" value="P-loop_NTPase"/>
</dbReference>
<dbReference type="GO" id="GO:0016787">
    <property type="term" value="F:hydrolase activity"/>
    <property type="evidence" value="ECO:0007669"/>
    <property type="project" value="UniProtKB-KW"/>
</dbReference>
<evidence type="ECO:0000256" key="8">
    <source>
        <dbReference type="ARBA" id="ARBA00023128"/>
    </source>
</evidence>
<dbReference type="Pfam" id="PF22527">
    <property type="entry name" value="DEXQc_Suv3"/>
    <property type="match status" value="1"/>
</dbReference>
<evidence type="ECO:0000256" key="10">
    <source>
        <dbReference type="ARBA" id="ARBA00071444"/>
    </source>
</evidence>
<dbReference type="CDD" id="cd18805">
    <property type="entry name" value="SF2_C_suv3"/>
    <property type="match status" value="1"/>
</dbReference>
<keyword evidence="3" id="KW-0547">Nucleotide-binding</keyword>
<gene>
    <name evidence="13" type="ORF">OGATHE_004310</name>
</gene>